<dbReference type="AlphaFoldDB" id="A0A428ZCP3"/>
<dbReference type="OrthoDB" id="3689592at2"/>
<protein>
    <submittedName>
        <fullName evidence="1">Uncharacterized protein</fullName>
    </submittedName>
</protein>
<proteinExistence type="predicted"/>
<comment type="caution">
    <text evidence="1">The sequence shown here is derived from an EMBL/GenBank/DDBJ whole genome shotgun (WGS) entry which is preliminary data.</text>
</comment>
<name>A0A428ZCP3_KIBAR</name>
<gene>
    <name evidence="1" type="ORF">DMH04_16185</name>
</gene>
<dbReference type="EMBL" id="QHKI01000011">
    <property type="protein sequence ID" value="RSM85738.1"/>
    <property type="molecule type" value="Genomic_DNA"/>
</dbReference>
<evidence type="ECO:0000313" key="1">
    <source>
        <dbReference type="EMBL" id="RSM85738.1"/>
    </source>
</evidence>
<sequence>MRHTDQRDFVVSLARDAVSTVAPEELPFFAAASEAYFRDPERALAGDRGRDEILGSGIDTVVALVSPVALAVAAAVYKQLTDQVGAAVVRGGGRLLRRIVRRRGRKTEPQLPATLSEDDLKRVAQVVRERAQALGLTGAKVDALVESVLASLTNDE</sequence>
<dbReference type="Proteomes" id="UP000287547">
    <property type="component" value="Unassembled WGS sequence"/>
</dbReference>
<reference evidence="1 2" key="1">
    <citation type="submission" date="2018-05" db="EMBL/GenBank/DDBJ databases">
        <title>Evolution of GPA BGCs.</title>
        <authorList>
            <person name="Waglechner N."/>
            <person name="Wright G.D."/>
        </authorList>
    </citation>
    <scope>NUCLEOTIDE SEQUENCE [LARGE SCALE GENOMIC DNA]</scope>
    <source>
        <strain evidence="1 2">A82846</strain>
    </source>
</reference>
<organism evidence="1 2">
    <name type="scientific">Kibdelosporangium aridum</name>
    <dbReference type="NCBI Taxonomy" id="2030"/>
    <lineage>
        <taxon>Bacteria</taxon>
        <taxon>Bacillati</taxon>
        <taxon>Actinomycetota</taxon>
        <taxon>Actinomycetes</taxon>
        <taxon>Pseudonocardiales</taxon>
        <taxon>Pseudonocardiaceae</taxon>
        <taxon>Kibdelosporangium</taxon>
    </lineage>
</organism>
<evidence type="ECO:0000313" key="2">
    <source>
        <dbReference type="Proteomes" id="UP000287547"/>
    </source>
</evidence>
<accession>A0A428ZCP3</accession>
<dbReference type="RefSeq" id="WP_051794850.1">
    <property type="nucleotide sequence ID" value="NZ_QHKI01000011.1"/>
</dbReference>